<organism evidence="1 2">
    <name type="scientific">Allacma fusca</name>
    <dbReference type="NCBI Taxonomy" id="39272"/>
    <lineage>
        <taxon>Eukaryota</taxon>
        <taxon>Metazoa</taxon>
        <taxon>Ecdysozoa</taxon>
        <taxon>Arthropoda</taxon>
        <taxon>Hexapoda</taxon>
        <taxon>Collembola</taxon>
        <taxon>Symphypleona</taxon>
        <taxon>Sminthuridae</taxon>
        <taxon>Allacma</taxon>
    </lineage>
</organism>
<reference evidence="1" key="1">
    <citation type="submission" date="2021-06" db="EMBL/GenBank/DDBJ databases">
        <authorList>
            <person name="Hodson N. C."/>
            <person name="Mongue J. A."/>
            <person name="Jaron S. K."/>
        </authorList>
    </citation>
    <scope>NUCLEOTIDE SEQUENCE</scope>
</reference>
<comment type="caution">
    <text evidence="1">The sequence shown here is derived from an EMBL/GenBank/DDBJ whole genome shotgun (WGS) entry which is preliminary data.</text>
</comment>
<protein>
    <recommendedName>
        <fullName evidence="3">ER-bound oxygenase mpaB/mpaB'/Rubber oxygenase catalytic domain-containing protein</fullName>
    </recommendedName>
</protein>
<sequence length="391" mass="45058">MILGNPLEEILEIEWNTPGTVSISDILNVGESLPGDSGTTSMFPCWFDLNLARTGQKFARKYFGQIFFAHALSLILLLSDYQTRRVLFLTRKSDTPEKAFKRYLATAQQIHLWYHSDILSPEWAKSITNVRKIHSYVLFYVDSLNITNSKFTATREENPTGFQPNERLWKAFKMDLDNFDRRDRFMEFDYSAPKFKFNQFTMAMTVWSFMALPVLNPRPLGIAKPSDGDLQGFAHLWTVIAYALGADENFIFCKNARKDWRGCKRYLKGLFRKHLLPQLLNLDFEGEIMIESLLSGISTIIPRYPVDSLLINLLEGHLGKRAQHLRRQRSLQSRVFGTHANGLVNRFSRYSRPLRWFLTQLAFGELQLASLTVFGDPGTNSTLVSNGHFYV</sequence>
<keyword evidence="2" id="KW-1185">Reference proteome</keyword>
<name>A0A8J2PQP2_9HEXA</name>
<dbReference type="OrthoDB" id="6361347at2759"/>
<dbReference type="Proteomes" id="UP000708208">
    <property type="component" value="Unassembled WGS sequence"/>
</dbReference>
<evidence type="ECO:0000313" key="1">
    <source>
        <dbReference type="EMBL" id="CAG7823961.1"/>
    </source>
</evidence>
<dbReference type="PANTHER" id="PTHR37159">
    <property type="entry name" value="GH11867P"/>
    <property type="match status" value="1"/>
</dbReference>
<evidence type="ECO:0008006" key="3">
    <source>
        <dbReference type="Google" id="ProtNLM"/>
    </source>
</evidence>
<dbReference type="EMBL" id="CAJVCH010531175">
    <property type="protein sequence ID" value="CAG7823961.1"/>
    <property type="molecule type" value="Genomic_DNA"/>
</dbReference>
<accession>A0A8J2PQP2</accession>
<evidence type="ECO:0000313" key="2">
    <source>
        <dbReference type="Proteomes" id="UP000708208"/>
    </source>
</evidence>
<proteinExistence type="predicted"/>
<gene>
    <name evidence="1" type="ORF">AFUS01_LOCUS34146</name>
</gene>
<dbReference type="AlphaFoldDB" id="A0A8J2PQP2"/>
<dbReference type="PANTHER" id="PTHR37159:SF1">
    <property type="entry name" value="GH11867P"/>
    <property type="match status" value="1"/>
</dbReference>